<evidence type="ECO:0000313" key="2">
    <source>
        <dbReference type="EMBL" id="SDC14035.1"/>
    </source>
</evidence>
<dbReference type="RefSeq" id="WP_092819453.1">
    <property type="nucleotide sequence ID" value="NZ_BAABKJ010000004.1"/>
</dbReference>
<accession>A0A1G6J6T1</accession>
<keyword evidence="1" id="KW-0812">Transmembrane</keyword>
<protein>
    <submittedName>
        <fullName evidence="2">Uncharacterized protein</fullName>
    </submittedName>
</protein>
<evidence type="ECO:0000256" key="1">
    <source>
        <dbReference type="SAM" id="Phobius"/>
    </source>
</evidence>
<name>A0A1G6J6T1_9GAMM</name>
<gene>
    <name evidence="2" type="ORF">SAMN05421732_103228</name>
</gene>
<dbReference type="Proteomes" id="UP000243468">
    <property type="component" value="Unassembled WGS sequence"/>
</dbReference>
<evidence type="ECO:0000313" key="3">
    <source>
        <dbReference type="Proteomes" id="UP000243468"/>
    </source>
</evidence>
<keyword evidence="1" id="KW-1133">Transmembrane helix</keyword>
<reference evidence="3" key="1">
    <citation type="submission" date="2016-09" db="EMBL/GenBank/DDBJ databases">
        <authorList>
            <person name="Varghese N."/>
            <person name="Submissions S."/>
        </authorList>
    </citation>
    <scope>NUCLEOTIDE SEQUENCE [LARGE SCALE GENOMIC DNA]</scope>
    <source>
        <strain evidence="3">ANC 4667</strain>
    </source>
</reference>
<feature type="transmembrane region" description="Helical" evidence="1">
    <location>
        <begin position="15"/>
        <end position="32"/>
    </location>
</feature>
<dbReference type="EMBL" id="FMYO01000003">
    <property type="protein sequence ID" value="SDC14035.1"/>
    <property type="molecule type" value="Genomic_DNA"/>
</dbReference>
<proteinExistence type="predicted"/>
<sequence>MEIFQQFISYIDTNFRPLIVLISTLLALFFYWKKIGNNIVCSFKVSSDRLSSTRIDDLVLTNKKDKPVPIYAIHAVFDKELLLTLCECNPPLILKPYESIAVNTEAYSNLFIGADAYYPEYIDAEILIESVNGLIKCKSHFYNRNLLNSDFRRIMKSISKFNGIVHSGNFSYVLIYRFEDKVHTTFIHESGFLENDWSFDYNKIGIPVDFKLDEKIINKFLIDCKYAELFTSYNIYKYDCRSYDLVFSSTANKVSELSIR</sequence>
<keyword evidence="1" id="KW-0472">Membrane</keyword>
<dbReference type="AlphaFoldDB" id="A0A1G6J6T1"/>
<dbReference type="STRING" id="1226327.SAMN05421732_103228"/>
<organism evidence="2 3">
    <name type="scientific">Acinetobacter kookii</name>
    <dbReference type="NCBI Taxonomy" id="1226327"/>
    <lineage>
        <taxon>Bacteria</taxon>
        <taxon>Pseudomonadati</taxon>
        <taxon>Pseudomonadota</taxon>
        <taxon>Gammaproteobacteria</taxon>
        <taxon>Moraxellales</taxon>
        <taxon>Moraxellaceae</taxon>
        <taxon>Acinetobacter</taxon>
    </lineage>
</organism>
<dbReference type="OrthoDB" id="6713096at2"/>
<keyword evidence="3" id="KW-1185">Reference proteome</keyword>